<evidence type="ECO:0000313" key="10">
    <source>
        <dbReference type="Proteomes" id="UP000594459"/>
    </source>
</evidence>
<dbReference type="InterPro" id="IPR015500">
    <property type="entry name" value="Peptidase_S8_subtilisin-rel"/>
</dbReference>
<feature type="chain" id="PRO_5032445215" evidence="7">
    <location>
        <begin position="30"/>
        <end position="375"/>
    </location>
</feature>
<keyword evidence="2 5" id="KW-0645">Protease</keyword>
<evidence type="ECO:0000256" key="5">
    <source>
        <dbReference type="PROSITE-ProRule" id="PRU01240"/>
    </source>
</evidence>
<protein>
    <submittedName>
        <fullName evidence="9">S8 family serine peptidase</fullName>
    </submittedName>
</protein>
<evidence type="ECO:0000256" key="3">
    <source>
        <dbReference type="ARBA" id="ARBA00022801"/>
    </source>
</evidence>
<comment type="similarity">
    <text evidence="1 5 6">Belongs to the peptidase S8 family.</text>
</comment>
<sequence length="375" mass="37370">MKITVGRMAAASVLALAAAGMSVSGTAQSAPAAGSKIENSYICVFNPGLVAKGNVKAEAARSANAAGGGVGHTYQNTIRGFSINASAQGVAKMQANNPRIAFCEQDQVITTMQSGKPGGVTAQAETLPWGIQRVNGGQTGATGRAIVIDTGVDFTHPDINVNTSLARNFTKDRDGNDLNGHGTHVAGTIAAIAGNGIGVIGVAPGVTVIPVKVLDRRGSGSNSGVIAGIDYAASIAASGDVANMSLGGGFSQALNDAVIAAAGSGLKFALAAGNESTSATTKSPASANHPNIYTVSSFAQGDNWSSFSNYGNPPVDYAEPGSSIYSTYKGGGYATLSGTSMASPHMAGLLLLGAIRSGGSVNNDPDGKPDTIGIH</sequence>
<evidence type="ECO:0000259" key="8">
    <source>
        <dbReference type="Pfam" id="PF00082"/>
    </source>
</evidence>
<gene>
    <name evidence="9" type="ORF">IRL76_02810</name>
</gene>
<feature type="active site" description="Charge relay system" evidence="5">
    <location>
        <position position="340"/>
    </location>
</feature>
<dbReference type="PRINTS" id="PR00723">
    <property type="entry name" value="SUBTILISIN"/>
</dbReference>
<feature type="active site" description="Charge relay system" evidence="5">
    <location>
        <position position="149"/>
    </location>
</feature>
<dbReference type="PROSITE" id="PS00136">
    <property type="entry name" value="SUBTILASE_ASP"/>
    <property type="match status" value="1"/>
</dbReference>
<feature type="domain" description="Peptidase S8/S53" evidence="8">
    <location>
        <begin position="147"/>
        <end position="350"/>
    </location>
</feature>
<proteinExistence type="inferred from homology"/>
<dbReference type="GO" id="GO:0004252">
    <property type="term" value="F:serine-type endopeptidase activity"/>
    <property type="evidence" value="ECO:0007669"/>
    <property type="project" value="UniProtKB-UniRule"/>
</dbReference>
<dbReference type="InterPro" id="IPR037045">
    <property type="entry name" value="S8pro/Inhibitor_I9_sf"/>
</dbReference>
<keyword evidence="3 5" id="KW-0378">Hydrolase</keyword>
<dbReference type="EMBL" id="CP064654">
    <property type="protein sequence ID" value="QPC99519.1"/>
    <property type="molecule type" value="Genomic_DNA"/>
</dbReference>
<dbReference type="Proteomes" id="UP000594459">
    <property type="component" value="Chromosome"/>
</dbReference>
<dbReference type="Gene3D" id="3.40.50.200">
    <property type="entry name" value="Peptidase S8/S53 domain"/>
    <property type="match status" value="1"/>
</dbReference>
<organism evidence="9 10">
    <name type="scientific">Qipengyuania soli</name>
    <dbReference type="NCBI Taxonomy" id="2782568"/>
    <lineage>
        <taxon>Bacteria</taxon>
        <taxon>Pseudomonadati</taxon>
        <taxon>Pseudomonadota</taxon>
        <taxon>Alphaproteobacteria</taxon>
        <taxon>Sphingomonadales</taxon>
        <taxon>Erythrobacteraceae</taxon>
        <taxon>Qipengyuania</taxon>
    </lineage>
</organism>
<dbReference type="PROSITE" id="PS51892">
    <property type="entry name" value="SUBTILASE"/>
    <property type="match status" value="1"/>
</dbReference>
<dbReference type="GO" id="GO:0005615">
    <property type="term" value="C:extracellular space"/>
    <property type="evidence" value="ECO:0007669"/>
    <property type="project" value="TreeGrafter"/>
</dbReference>
<dbReference type="InterPro" id="IPR000209">
    <property type="entry name" value="Peptidase_S8/S53_dom"/>
</dbReference>
<dbReference type="InterPro" id="IPR023828">
    <property type="entry name" value="Peptidase_S8_Ser-AS"/>
</dbReference>
<reference evidence="9 10" key="1">
    <citation type="submission" date="2020-11" db="EMBL/GenBank/DDBJ databases">
        <title>The genome sequence of Erythrobacter sp. 6D36.</title>
        <authorList>
            <person name="Liu Y."/>
        </authorList>
    </citation>
    <scope>NUCLEOTIDE SEQUENCE [LARGE SCALE GENOMIC DNA]</scope>
    <source>
        <strain evidence="9 10">6D36</strain>
    </source>
</reference>
<dbReference type="PROSITE" id="PS00138">
    <property type="entry name" value="SUBTILASE_SER"/>
    <property type="match status" value="1"/>
</dbReference>
<dbReference type="InterPro" id="IPR023827">
    <property type="entry name" value="Peptidase_S8_Asp-AS"/>
</dbReference>
<dbReference type="SUPFAM" id="SSF54897">
    <property type="entry name" value="Protease propeptides/inhibitors"/>
    <property type="match status" value="1"/>
</dbReference>
<feature type="active site" description="Charge relay system" evidence="5">
    <location>
        <position position="181"/>
    </location>
</feature>
<dbReference type="GO" id="GO:0006508">
    <property type="term" value="P:proteolysis"/>
    <property type="evidence" value="ECO:0007669"/>
    <property type="project" value="UniProtKB-KW"/>
</dbReference>
<evidence type="ECO:0000256" key="4">
    <source>
        <dbReference type="ARBA" id="ARBA00022825"/>
    </source>
</evidence>
<dbReference type="InterPro" id="IPR036852">
    <property type="entry name" value="Peptidase_S8/S53_dom_sf"/>
</dbReference>
<dbReference type="PANTHER" id="PTHR43806">
    <property type="entry name" value="PEPTIDASE S8"/>
    <property type="match status" value="1"/>
</dbReference>
<dbReference type="RefSeq" id="WP_246449939.1">
    <property type="nucleotide sequence ID" value="NZ_CP064654.1"/>
</dbReference>
<evidence type="ECO:0000256" key="7">
    <source>
        <dbReference type="SAM" id="SignalP"/>
    </source>
</evidence>
<keyword evidence="4 5" id="KW-0720">Serine protease</keyword>
<dbReference type="InterPro" id="IPR022398">
    <property type="entry name" value="Peptidase_S8_His-AS"/>
</dbReference>
<dbReference type="Gene3D" id="3.30.70.80">
    <property type="entry name" value="Peptidase S8 propeptide/proteinase inhibitor I9"/>
    <property type="match status" value="1"/>
</dbReference>
<evidence type="ECO:0000256" key="6">
    <source>
        <dbReference type="RuleBase" id="RU003355"/>
    </source>
</evidence>
<evidence type="ECO:0000313" key="9">
    <source>
        <dbReference type="EMBL" id="QPC99519.1"/>
    </source>
</evidence>
<dbReference type="PANTHER" id="PTHR43806:SF11">
    <property type="entry name" value="CEREVISIN-RELATED"/>
    <property type="match status" value="1"/>
</dbReference>
<evidence type="ECO:0000256" key="2">
    <source>
        <dbReference type="ARBA" id="ARBA00022670"/>
    </source>
</evidence>
<dbReference type="PROSITE" id="PS00137">
    <property type="entry name" value="SUBTILASE_HIS"/>
    <property type="match status" value="1"/>
</dbReference>
<dbReference type="Pfam" id="PF00082">
    <property type="entry name" value="Peptidase_S8"/>
    <property type="match status" value="1"/>
</dbReference>
<dbReference type="AlphaFoldDB" id="A0A7S8F5E5"/>
<feature type="signal peptide" evidence="7">
    <location>
        <begin position="1"/>
        <end position="29"/>
    </location>
</feature>
<keyword evidence="10" id="KW-1185">Reference proteome</keyword>
<keyword evidence="7" id="KW-0732">Signal</keyword>
<accession>A0A7S8F5E5</accession>
<name>A0A7S8F5E5_9SPHN</name>
<dbReference type="SUPFAM" id="SSF52743">
    <property type="entry name" value="Subtilisin-like"/>
    <property type="match status" value="1"/>
</dbReference>
<dbReference type="KEGG" id="qso:IRL76_02810"/>
<evidence type="ECO:0000256" key="1">
    <source>
        <dbReference type="ARBA" id="ARBA00011073"/>
    </source>
</evidence>
<dbReference type="InterPro" id="IPR050131">
    <property type="entry name" value="Peptidase_S8_subtilisin-like"/>
</dbReference>